<reference evidence="1" key="1">
    <citation type="submission" date="2020-11" db="EMBL/GenBank/DDBJ databases">
        <authorList>
            <person name="Tran Van P."/>
        </authorList>
    </citation>
    <scope>NUCLEOTIDE SEQUENCE</scope>
</reference>
<evidence type="ECO:0000313" key="1">
    <source>
        <dbReference type="EMBL" id="CAD7233381.1"/>
    </source>
</evidence>
<accession>A0A7R8WQT8</accession>
<sequence>MPIPLLPVILQGFYHTITGRDGSWMVPSQTSDTDRYLLTENFKQLLLIWRVMVCAGGALFFLFVFAFIFTCCIFVEEDTAIVSKPQSKAKINKGTQSELETLESFETMTNSRRPDLSDNNDRITGGREFLPATKVRILTKGSVLPKKGGPDPGAPAPPRRTNSPFCQEILMRGQYQVLPRNTVTVIELISESSLNFCTSSANIKNRTRDWADVEWILFPFQNSMVVLWKSTPPHRVEFADERVDWRLEEFPDPDERVDWRLEEFPDKRVDGMWRM</sequence>
<proteinExistence type="predicted"/>
<organism evidence="1">
    <name type="scientific">Cyprideis torosa</name>
    <dbReference type="NCBI Taxonomy" id="163714"/>
    <lineage>
        <taxon>Eukaryota</taxon>
        <taxon>Metazoa</taxon>
        <taxon>Ecdysozoa</taxon>
        <taxon>Arthropoda</taxon>
        <taxon>Crustacea</taxon>
        <taxon>Oligostraca</taxon>
        <taxon>Ostracoda</taxon>
        <taxon>Podocopa</taxon>
        <taxon>Podocopida</taxon>
        <taxon>Cytherocopina</taxon>
        <taxon>Cytheroidea</taxon>
        <taxon>Cytherideidae</taxon>
        <taxon>Cyprideis</taxon>
    </lineage>
</organism>
<name>A0A7R8WQT8_9CRUS</name>
<gene>
    <name evidence="1" type="ORF">CTOB1V02_LOCUS11203</name>
</gene>
<protein>
    <submittedName>
        <fullName evidence="1">Uncharacterized protein</fullName>
    </submittedName>
</protein>
<dbReference type="AlphaFoldDB" id="A0A7R8WQT8"/>
<dbReference type="EMBL" id="OB666158">
    <property type="protein sequence ID" value="CAD7233381.1"/>
    <property type="molecule type" value="Genomic_DNA"/>
</dbReference>